<sequence length="112" mass="11722">MPFSPMTANPGFGYGDQSHGPHERLIVEVDAGRPSERQFRLTTSSGATLTYTGGGQVTGSLISPSSCSASVPQTTTSENISNPSISTLLECYGSMPASANYASNPEVRTKFS</sequence>
<name>A0A4Y7SSG0_COPMI</name>
<feature type="region of interest" description="Disordered" evidence="1">
    <location>
        <begin position="1"/>
        <end position="22"/>
    </location>
</feature>
<comment type="caution">
    <text evidence="2">The sequence shown here is derived from an EMBL/GenBank/DDBJ whole genome shotgun (WGS) entry which is preliminary data.</text>
</comment>
<keyword evidence="3" id="KW-1185">Reference proteome</keyword>
<dbReference type="Proteomes" id="UP000298030">
    <property type="component" value="Unassembled WGS sequence"/>
</dbReference>
<proteinExistence type="predicted"/>
<evidence type="ECO:0000313" key="3">
    <source>
        <dbReference type="Proteomes" id="UP000298030"/>
    </source>
</evidence>
<gene>
    <name evidence="2" type="ORF">FA13DRAFT_1797031</name>
</gene>
<evidence type="ECO:0000256" key="1">
    <source>
        <dbReference type="SAM" id="MobiDB-lite"/>
    </source>
</evidence>
<accession>A0A4Y7SSG0</accession>
<dbReference type="AlphaFoldDB" id="A0A4Y7SSG0"/>
<evidence type="ECO:0000313" key="2">
    <source>
        <dbReference type="EMBL" id="TEB24651.1"/>
    </source>
</evidence>
<reference evidence="2 3" key="1">
    <citation type="journal article" date="2019" name="Nat. Ecol. Evol.">
        <title>Megaphylogeny resolves global patterns of mushroom evolution.</title>
        <authorList>
            <person name="Varga T."/>
            <person name="Krizsan K."/>
            <person name="Foldi C."/>
            <person name="Dima B."/>
            <person name="Sanchez-Garcia M."/>
            <person name="Sanchez-Ramirez S."/>
            <person name="Szollosi G.J."/>
            <person name="Szarkandi J.G."/>
            <person name="Papp V."/>
            <person name="Albert L."/>
            <person name="Andreopoulos W."/>
            <person name="Angelini C."/>
            <person name="Antonin V."/>
            <person name="Barry K.W."/>
            <person name="Bougher N.L."/>
            <person name="Buchanan P."/>
            <person name="Buyck B."/>
            <person name="Bense V."/>
            <person name="Catcheside P."/>
            <person name="Chovatia M."/>
            <person name="Cooper J."/>
            <person name="Damon W."/>
            <person name="Desjardin D."/>
            <person name="Finy P."/>
            <person name="Geml J."/>
            <person name="Haridas S."/>
            <person name="Hughes K."/>
            <person name="Justo A."/>
            <person name="Karasinski D."/>
            <person name="Kautmanova I."/>
            <person name="Kiss B."/>
            <person name="Kocsube S."/>
            <person name="Kotiranta H."/>
            <person name="LaButti K.M."/>
            <person name="Lechner B.E."/>
            <person name="Liimatainen K."/>
            <person name="Lipzen A."/>
            <person name="Lukacs Z."/>
            <person name="Mihaltcheva S."/>
            <person name="Morgado L.N."/>
            <person name="Niskanen T."/>
            <person name="Noordeloos M.E."/>
            <person name="Ohm R.A."/>
            <person name="Ortiz-Santana B."/>
            <person name="Ovrebo C."/>
            <person name="Racz N."/>
            <person name="Riley R."/>
            <person name="Savchenko A."/>
            <person name="Shiryaev A."/>
            <person name="Soop K."/>
            <person name="Spirin V."/>
            <person name="Szebenyi C."/>
            <person name="Tomsovsky M."/>
            <person name="Tulloss R.E."/>
            <person name="Uehling J."/>
            <person name="Grigoriev I.V."/>
            <person name="Vagvolgyi C."/>
            <person name="Papp T."/>
            <person name="Martin F.M."/>
            <person name="Miettinen O."/>
            <person name="Hibbett D.S."/>
            <person name="Nagy L.G."/>
        </authorList>
    </citation>
    <scope>NUCLEOTIDE SEQUENCE [LARGE SCALE GENOMIC DNA]</scope>
    <source>
        <strain evidence="2 3">FP101781</strain>
    </source>
</reference>
<organism evidence="2 3">
    <name type="scientific">Coprinellus micaceus</name>
    <name type="common">Glistening ink-cap mushroom</name>
    <name type="synonym">Coprinus micaceus</name>
    <dbReference type="NCBI Taxonomy" id="71717"/>
    <lineage>
        <taxon>Eukaryota</taxon>
        <taxon>Fungi</taxon>
        <taxon>Dikarya</taxon>
        <taxon>Basidiomycota</taxon>
        <taxon>Agaricomycotina</taxon>
        <taxon>Agaricomycetes</taxon>
        <taxon>Agaricomycetidae</taxon>
        <taxon>Agaricales</taxon>
        <taxon>Agaricineae</taxon>
        <taxon>Psathyrellaceae</taxon>
        <taxon>Coprinellus</taxon>
    </lineage>
</organism>
<protein>
    <submittedName>
        <fullName evidence="2">Uncharacterized protein</fullName>
    </submittedName>
</protein>
<dbReference type="EMBL" id="QPFP01000064">
    <property type="protein sequence ID" value="TEB24651.1"/>
    <property type="molecule type" value="Genomic_DNA"/>
</dbReference>